<evidence type="ECO:0000259" key="7">
    <source>
        <dbReference type="Pfam" id="PF03466"/>
    </source>
</evidence>
<evidence type="ECO:0000256" key="2">
    <source>
        <dbReference type="ARBA" id="ARBA00023015"/>
    </source>
</evidence>
<keyword evidence="9" id="KW-1185">Reference proteome</keyword>
<sequence>MLSLSFVTGTEPDKWFNRFTERTRHGEISSVASDDATALVITGEAELGLVRLPDQRIDSSFHVVELYEEQPGIALPKEHELSLLDALTPEDITEEIVHCRMSATTGVDVAQLRTHLQVVAANVGVAIAPRPLIKTLSAKQIEHRPFHSSQIQPTRIALVWKKDNDSEAIQDFVGIAKGRTPNSSRQAQPKKTAREKALAKQRRRQANSAQSAPTTTHGAEKKTSKTTKNTAGKAIAKTKPHRSGKHTPKRGGKRGGR</sequence>
<evidence type="ECO:0000313" key="9">
    <source>
        <dbReference type="Proteomes" id="UP001183619"/>
    </source>
</evidence>
<feature type="compositionally biased region" description="Polar residues" evidence="6">
    <location>
        <begin position="206"/>
        <end position="217"/>
    </location>
</feature>
<feature type="compositionally biased region" description="Basic residues" evidence="6">
    <location>
        <begin position="236"/>
        <end position="257"/>
    </location>
</feature>
<accession>A0ABU2BBQ3</accession>
<evidence type="ECO:0000256" key="1">
    <source>
        <dbReference type="ARBA" id="ARBA00009437"/>
    </source>
</evidence>
<evidence type="ECO:0000256" key="6">
    <source>
        <dbReference type="SAM" id="MobiDB-lite"/>
    </source>
</evidence>
<keyword evidence="2" id="KW-0805">Transcription regulation</keyword>
<dbReference type="InterPro" id="IPR005119">
    <property type="entry name" value="LysR_subst-bd"/>
</dbReference>
<keyword evidence="4" id="KW-0010">Activator</keyword>
<keyword evidence="5" id="KW-0804">Transcription</keyword>
<feature type="compositionally biased region" description="Polar residues" evidence="6">
    <location>
        <begin position="180"/>
        <end position="189"/>
    </location>
</feature>
<organism evidence="8 9">
    <name type="scientific">Corynebacterium felinum</name>
    <dbReference type="NCBI Taxonomy" id="131318"/>
    <lineage>
        <taxon>Bacteria</taxon>
        <taxon>Bacillati</taxon>
        <taxon>Actinomycetota</taxon>
        <taxon>Actinomycetes</taxon>
        <taxon>Mycobacteriales</taxon>
        <taxon>Corynebacteriaceae</taxon>
        <taxon>Corynebacterium</taxon>
    </lineage>
</organism>
<dbReference type="Proteomes" id="UP001183619">
    <property type="component" value="Unassembled WGS sequence"/>
</dbReference>
<feature type="region of interest" description="Disordered" evidence="6">
    <location>
        <begin position="173"/>
        <end position="257"/>
    </location>
</feature>
<keyword evidence="3" id="KW-0238">DNA-binding</keyword>
<evidence type="ECO:0000313" key="8">
    <source>
        <dbReference type="EMBL" id="MDR7355183.1"/>
    </source>
</evidence>
<evidence type="ECO:0000256" key="3">
    <source>
        <dbReference type="ARBA" id="ARBA00023125"/>
    </source>
</evidence>
<dbReference type="PANTHER" id="PTHR30346:SF0">
    <property type="entry name" value="HCA OPERON TRANSCRIPTIONAL ACTIVATOR HCAR"/>
    <property type="match status" value="1"/>
</dbReference>
<comment type="similarity">
    <text evidence="1">Belongs to the LysR transcriptional regulatory family.</text>
</comment>
<evidence type="ECO:0000256" key="4">
    <source>
        <dbReference type="ARBA" id="ARBA00023159"/>
    </source>
</evidence>
<dbReference type="SUPFAM" id="SSF53850">
    <property type="entry name" value="Periplasmic binding protein-like II"/>
    <property type="match status" value="1"/>
</dbReference>
<dbReference type="Gene3D" id="3.40.190.10">
    <property type="entry name" value="Periplasmic binding protein-like II"/>
    <property type="match status" value="2"/>
</dbReference>
<reference evidence="8 9" key="1">
    <citation type="submission" date="2023-07" db="EMBL/GenBank/DDBJ databases">
        <title>Sequencing the genomes of 1000 actinobacteria strains.</title>
        <authorList>
            <person name="Klenk H.-P."/>
        </authorList>
    </citation>
    <scope>NUCLEOTIDE SEQUENCE [LARGE SCALE GENOMIC DNA]</scope>
    <source>
        <strain evidence="8 9">DSM 44508</strain>
    </source>
</reference>
<dbReference type="RefSeq" id="WP_277105666.1">
    <property type="nucleotide sequence ID" value="NZ_BAAAJS010000036.1"/>
</dbReference>
<comment type="caution">
    <text evidence="8">The sequence shown here is derived from an EMBL/GenBank/DDBJ whole genome shotgun (WGS) entry which is preliminary data.</text>
</comment>
<dbReference type="Pfam" id="PF03466">
    <property type="entry name" value="LysR_substrate"/>
    <property type="match status" value="1"/>
</dbReference>
<dbReference type="EMBL" id="JAVDYF010000001">
    <property type="protein sequence ID" value="MDR7355183.1"/>
    <property type="molecule type" value="Genomic_DNA"/>
</dbReference>
<proteinExistence type="inferred from homology"/>
<dbReference type="CDD" id="cd05466">
    <property type="entry name" value="PBP2_LTTR_substrate"/>
    <property type="match status" value="1"/>
</dbReference>
<feature type="domain" description="LysR substrate-binding" evidence="7">
    <location>
        <begin position="15"/>
        <end position="177"/>
    </location>
</feature>
<dbReference type="PANTHER" id="PTHR30346">
    <property type="entry name" value="TRANSCRIPTIONAL DUAL REGULATOR HCAR-RELATED"/>
    <property type="match status" value="1"/>
</dbReference>
<evidence type="ECO:0000256" key="5">
    <source>
        <dbReference type="ARBA" id="ARBA00023163"/>
    </source>
</evidence>
<gene>
    <name evidence="8" type="ORF">J2S37_001721</name>
</gene>
<name>A0ABU2BBQ3_9CORY</name>
<protein>
    <recommendedName>
        <fullName evidence="7">LysR substrate-binding domain-containing protein</fullName>
    </recommendedName>
</protein>